<feature type="domain" description="Protocatechuate 3,4-dioxygenase beta subunit N-terminal" evidence="2">
    <location>
        <begin position="41"/>
        <end position="65"/>
    </location>
</feature>
<protein>
    <recommendedName>
        <fullName evidence="2">Protocatechuate 3,4-dioxygenase beta subunit N-terminal domain-containing protein</fullName>
    </recommendedName>
</protein>
<evidence type="ECO:0000259" key="2">
    <source>
        <dbReference type="Pfam" id="PF12391"/>
    </source>
</evidence>
<feature type="region of interest" description="Disordered" evidence="1">
    <location>
        <begin position="115"/>
        <end position="134"/>
    </location>
</feature>
<reference evidence="3" key="1">
    <citation type="submission" date="2023-06" db="EMBL/GenBank/DDBJ databases">
        <title>Genome sequence of Nocardioides sp. SOB44.</title>
        <authorList>
            <person name="Zhang G."/>
        </authorList>
    </citation>
    <scope>NUCLEOTIDE SEQUENCE</scope>
    <source>
        <strain evidence="3">SOB44</strain>
    </source>
</reference>
<dbReference type="InterPro" id="IPR024756">
    <property type="entry name" value="PCDO_beta_N"/>
</dbReference>
<organism evidence="3 4">
    <name type="scientific">Nocardioides cremeus</name>
    <dbReference type="NCBI Taxonomy" id="3058044"/>
    <lineage>
        <taxon>Bacteria</taxon>
        <taxon>Bacillati</taxon>
        <taxon>Actinomycetota</taxon>
        <taxon>Actinomycetes</taxon>
        <taxon>Propionibacteriales</taxon>
        <taxon>Nocardioidaceae</taxon>
        <taxon>Nocardioides</taxon>
    </lineage>
</organism>
<dbReference type="EMBL" id="JAULSC010000004">
    <property type="protein sequence ID" value="MDO3395421.1"/>
    <property type="molecule type" value="Genomic_DNA"/>
</dbReference>
<feature type="region of interest" description="Disordered" evidence="1">
    <location>
        <begin position="35"/>
        <end position="55"/>
    </location>
</feature>
<dbReference type="Pfam" id="PF12391">
    <property type="entry name" value="PCDO_beta_N"/>
    <property type="match status" value="1"/>
</dbReference>
<evidence type="ECO:0000313" key="4">
    <source>
        <dbReference type="Proteomes" id="UP001168363"/>
    </source>
</evidence>
<proteinExistence type="predicted"/>
<evidence type="ECO:0000313" key="3">
    <source>
        <dbReference type="EMBL" id="MDO3395421.1"/>
    </source>
</evidence>
<accession>A0ABT8TN84</accession>
<comment type="caution">
    <text evidence="3">The sequence shown here is derived from an EMBL/GenBank/DDBJ whole genome shotgun (WGS) entry which is preliminary data.</text>
</comment>
<keyword evidence="4" id="KW-1185">Reference proteome</keyword>
<dbReference type="RefSeq" id="WP_302706739.1">
    <property type="nucleotide sequence ID" value="NZ_JAULSC010000004.1"/>
</dbReference>
<evidence type="ECO:0000256" key="1">
    <source>
        <dbReference type="SAM" id="MobiDB-lite"/>
    </source>
</evidence>
<sequence>MSQVTPPVASSDAAATSQAEVSAEIAALAADYEADGGLAGPGEQQPRLDYPPYRSSLLRHPTKDLTLSSQVSVPLKSFGSHPAMLLSSIVFSCPLEVGSTQHDLQSDGSCLNRPFPIPARRPFRTGTHAGGRRKDTHAVRRRSCFCGRIKGVRVDGCESFTGPRRA</sequence>
<dbReference type="Proteomes" id="UP001168363">
    <property type="component" value="Unassembled WGS sequence"/>
</dbReference>
<gene>
    <name evidence="3" type="ORF">QWJ41_06815</name>
</gene>
<name>A0ABT8TN84_9ACTN</name>